<organism evidence="1 2">
    <name type="scientific">Brucella rhizosphaerae</name>
    <dbReference type="NCBI Taxonomy" id="571254"/>
    <lineage>
        <taxon>Bacteria</taxon>
        <taxon>Pseudomonadati</taxon>
        <taxon>Pseudomonadota</taxon>
        <taxon>Alphaproteobacteria</taxon>
        <taxon>Hyphomicrobiales</taxon>
        <taxon>Brucellaceae</taxon>
        <taxon>Brucella/Ochrobactrum group</taxon>
        <taxon>Brucella</taxon>
    </lineage>
</organism>
<name>A0A256F5A5_9HYPH</name>
<reference evidence="1 2" key="1">
    <citation type="submission" date="2017-07" db="EMBL/GenBank/DDBJ databases">
        <title>Phylogenetic study on the rhizospheric bacterium Ochrobactrum sp. A44.</title>
        <authorList>
            <person name="Krzyzanowska D.M."/>
            <person name="Ossowicki A."/>
            <person name="Rajewska M."/>
            <person name="Maciag T."/>
            <person name="Kaczynski Z."/>
            <person name="Czerwicka M."/>
            <person name="Jafra S."/>
        </authorList>
    </citation>
    <scope>NUCLEOTIDE SEQUENCE [LARGE SCALE GENOMIC DNA]</scope>
    <source>
        <strain evidence="1 2">PR17</strain>
    </source>
</reference>
<gene>
    <name evidence="1" type="ORF">CEV32_2041</name>
</gene>
<keyword evidence="2" id="KW-1185">Reference proteome</keyword>
<comment type="caution">
    <text evidence="1">The sequence shown here is derived from an EMBL/GenBank/DDBJ whole genome shotgun (WGS) entry which is preliminary data.</text>
</comment>
<proteinExistence type="predicted"/>
<protein>
    <submittedName>
        <fullName evidence="1">Uncharacterized protein</fullName>
    </submittedName>
</protein>
<dbReference type="AlphaFoldDB" id="A0A256F5A5"/>
<dbReference type="EMBL" id="NNRK01000034">
    <property type="protein sequence ID" value="OYR09611.1"/>
    <property type="molecule type" value="Genomic_DNA"/>
</dbReference>
<sequence length="37" mass="4106">MTFESRPTQMPFQTSNSIHQIHKLAGGPFDSDLCAPD</sequence>
<evidence type="ECO:0000313" key="1">
    <source>
        <dbReference type="EMBL" id="OYR09611.1"/>
    </source>
</evidence>
<accession>A0A256F5A5</accession>
<dbReference type="Proteomes" id="UP000216345">
    <property type="component" value="Unassembled WGS sequence"/>
</dbReference>
<evidence type="ECO:0000313" key="2">
    <source>
        <dbReference type="Proteomes" id="UP000216345"/>
    </source>
</evidence>